<dbReference type="Proteomes" id="UP001597641">
    <property type="component" value="Unassembled WGS sequence"/>
</dbReference>
<evidence type="ECO:0000313" key="2">
    <source>
        <dbReference type="EMBL" id="MFD3000737.1"/>
    </source>
</evidence>
<dbReference type="RefSeq" id="WP_377484069.1">
    <property type="nucleotide sequence ID" value="NZ_JBHUOX010000006.1"/>
</dbReference>
<name>A0ABW6BUS0_9BACT</name>
<feature type="transmembrane region" description="Helical" evidence="1">
    <location>
        <begin position="93"/>
        <end position="113"/>
    </location>
</feature>
<organism evidence="2 3">
    <name type="scientific">Pontibacter toksunensis</name>
    <dbReference type="NCBI Taxonomy" id="1332631"/>
    <lineage>
        <taxon>Bacteria</taxon>
        <taxon>Pseudomonadati</taxon>
        <taxon>Bacteroidota</taxon>
        <taxon>Cytophagia</taxon>
        <taxon>Cytophagales</taxon>
        <taxon>Hymenobacteraceae</taxon>
        <taxon>Pontibacter</taxon>
    </lineage>
</organism>
<protein>
    <submittedName>
        <fullName evidence="2">Uncharacterized protein</fullName>
    </submittedName>
</protein>
<evidence type="ECO:0000313" key="3">
    <source>
        <dbReference type="Proteomes" id="UP001597641"/>
    </source>
</evidence>
<keyword evidence="3" id="KW-1185">Reference proteome</keyword>
<comment type="caution">
    <text evidence="2">The sequence shown here is derived from an EMBL/GenBank/DDBJ whole genome shotgun (WGS) entry which is preliminary data.</text>
</comment>
<feature type="transmembrane region" description="Helical" evidence="1">
    <location>
        <begin position="146"/>
        <end position="169"/>
    </location>
</feature>
<keyword evidence="1" id="KW-1133">Transmembrane helix</keyword>
<gene>
    <name evidence="2" type="ORF">ACFS7Z_10225</name>
</gene>
<sequence length="217" mass="23888">MPEHIFYTDKERHQCFSASWKKNWSNFRLRYQGEEICSFATKKELVTGRQFIMPDGHLLSVRLKGGLQPELELLLDGLPLPAKTRFLRSNGKASFQLALFLGLLNIAAGTVAAVTQSDIMLSIGFGYGSMAIGAAYLLLAWGIRRLSAVAVYAVAAFILIDLALLFVLTGLREEPTSPVSGILIKLFLVYAYIKGVGAMKRLKSQDTTGLNSKQSIN</sequence>
<keyword evidence="1" id="KW-0812">Transmembrane</keyword>
<feature type="transmembrane region" description="Helical" evidence="1">
    <location>
        <begin position="119"/>
        <end position="139"/>
    </location>
</feature>
<proteinExistence type="predicted"/>
<evidence type="ECO:0000256" key="1">
    <source>
        <dbReference type="SAM" id="Phobius"/>
    </source>
</evidence>
<reference evidence="3" key="1">
    <citation type="journal article" date="2019" name="Int. J. Syst. Evol. Microbiol.">
        <title>The Global Catalogue of Microorganisms (GCM) 10K type strain sequencing project: providing services to taxonomists for standard genome sequencing and annotation.</title>
        <authorList>
            <consortium name="The Broad Institute Genomics Platform"/>
            <consortium name="The Broad Institute Genome Sequencing Center for Infectious Disease"/>
            <person name="Wu L."/>
            <person name="Ma J."/>
        </authorList>
    </citation>
    <scope>NUCLEOTIDE SEQUENCE [LARGE SCALE GENOMIC DNA]</scope>
    <source>
        <strain evidence="3">KCTC 23984</strain>
    </source>
</reference>
<accession>A0ABW6BUS0</accession>
<keyword evidence="1" id="KW-0472">Membrane</keyword>
<feature type="transmembrane region" description="Helical" evidence="1">
    <location>
        <begin position="175"/>
        <end position="193"/>
    </location>
</feature>
<dbReference type="EMBL" id="JBHUOX010000006">
    <property type="protein sequence ID" value="MFD3000737.1"/>
    <property type="molecule type" value="Genomic_DNA"/>
</dbReference>